<name>A0A0H2RAS2_9AGAM</name>
<dbReference type="Pfam" id="PF01204">
    <property type="entry name" value="Trehalase"/>
    <property type="match status" value="1"/>
</dbReference>
<dbReference type="InterPro" id="IPR001661">
    <property type="entry name" value="Glyco_hydro_37"/>
</dbReference>
<dbReference type="EMBL" id="KQ086072">
    <property type="protein sequence ID" value="KLO08935.1"/>
    <property type="molecule type" value="Genomic_DNA"/>
</dbReference>
<organism evidence="8 9">
    <name type="scientific">Schizopora paradoxa</name>
    <dbReference type="NCBI Taxonomy" id="27342"/>
    <lineage>
        <taxon>Eukaryota</taxon>
        <taxon>Fungi</taxon>
        <taxon>Dikarya</taxon>
        <taxon>Basidiomycota</taxon>
        <taxon>Agaricomycotina</taxon>
        <taxon>Agaricomycetes</taxon>
        <taxon>Hymenochaetales</taxon>
        <taxon>Schizoporaceae</taxon>
        <taxon>Schizopora</taxon>
    </lineage>
</organism>
<dbReference type="InterPro" id="IPR018232">
    <property type="entry name" value="Glyco_hydro_37_CS"/>
</dbReference>
<dbReference type="PANTHER" id="PTHR23403:SF6">
    <property type="entry name" value="CYTOSOLIC NEUTRAL TREHALASE-RELATED"/>
    <property type="match status" value="1"/>
</dbReference>
<dbReference type="EC" id="3.2.1.28" evidence="5"/>
<proteinExistence type="inferred from homology"/>
<dbReference type="InterPro" id="IPR012341">
    <property type="entry name" value="6hp_glycosidase-like_sf"/>
</dbReference>
<evidence type="ECO:0000256" key="3">
    <source>
        <dbReference type="ARBA" id="ARBA00022801"/>
    </source>
</evidence>
<comment type="catalytic activity">
    <reaction evidence="1 5">
        <text>alpha,alpha-trehalose + H2O = alpha-D-glucose + beta-D-glucose</text>
        <dbReference type="Rhea" id="RHEA:32675"/>
        <dbReference type="ChEBI" id="CHEBI:15377"/>
        <dbReference type="ChEBI" id="CHEBI:15903"/>
        <dbReference type="ChEBI" id="CHEBI:16551"/>
        <dbReference type="ChEBI" id="CHEBI:17925"/>
        <dbReference type="EC" id="3.2.1.28"/>
    </reaction>
</comment>
<keyword evidence="9" id="KW-1185">Reference proteome</keyword>
<evidence type="ECO:0000256" key="1">
    <source>
        <dbReference type="ARBA" id="ARBA00001576"/>
    </source>
</evidence>
<evidence type="ECO:0000256" key="2">
    <source>
        <dbReference type="ARBA" id="ARBA00005615"/>
    </source>
</evidence>
<dbReference type="SUPFAM" id="SSF48208">
    <property type="entry name" value="Six-hairpin glycosidases"/>
    <property type="match status" value="1"/>
</dbReference>
<feature type="domain" description="Neutral trehalase Ca2+ binding" evidence="7">
    <location>
        <begin position="88"/>
        <end position="116"/>
    </location>
</feature>
<keyword evidence="4 5" id="KW-0326">Glycosidase</keyword>
<evidence type="ECO:0000259" key="7">
    <source>
        <dbReference type="Pfam" id="PF07492"/>
    </source>
</evidence>
<dbReference type="GO" id="GO:0004555">
    <property type="term" value="F:alpha,alpha-trehalase activity"/>
    <property type="evidence" value="ECO:0007669"/>
    <property type="project" value="UniProtKB-EC"/>
</dbReference>
<evidence type="ECO:0000256" key="4">
    <source>
        <dbReference type="ARBA" id="ARBA00023295"/>
    </source>
</evidence>
<dbReference type="STRING" id="27342.A0A0H2RAS2"/>
<feature type="compositionally biased region" description="Polar residues" evidence="6">
    <location>
        <begin position="40"/>
        <end position="50"/>
    </location>
</feature>
<evidence type="ECO:0000256" key="5">
    <source>
        <dbReference type="RuleBase" id="RU361180"/>
    </source>
</evidence>
<comment type="similarity">
    <text evidence="2 5">Belongs to the glycosyl hydrolase 37 family.</text>
</comment>
<evidence type="ECO:0000256" key="6">
    <source>
        <dbReference type="SAM" id="MobiDB-lite"/>
    </source>
</evidence>
<dbReference type="InParanoid" id="A0A0H2RAS2"/>
<dbReference type="AlphaFoldDB" id="A0A0H2RAS2"/>
<dbReference type="InterPro" id="IPR011120">
    <property type="entry name" value="Trehalase_Ca-bd"/>
</dbReference>
<dbReference type="GO" id="GO:0005737">
    <property type="term" value="C:cytoplasm"/>
    <property type="evidence" value="ECO:0007669"/>
    <property type="project" value="InterPro"/>
</dbReference>
<dbReference type="InterPro" id="IPR008928">
    <property type="entry name" value="6-hairpin_glycosidase_sf"/>
</dbReference>
<dbReference type="PROSITE" id="PS00928">
    <property type="entry name" value="TREHALASE_2"/>
    <property type="match status" value="1"/>
</dbReference>
<accession>A0A0H2RAS2</accession>
<reference evidence="8 9" key="1">
    <citation type="submission" date="2015-04" db="EMBL/GenBank/DDBJ databases">
        <title>Complete genome sequence of Schizopora paradoxa KUC8140, a cosmopolitan wood degrader in East Asia.</title>
        <authorList>
            <consortium name="DOE Joint Genome Institute"/>
            <person name="Min B."/>
            <person name="Park H."/>
            <person name="Jang Y."/>
            <person name="Kim J.-J."/>
            <person name="Kim K.H."/>
            <person name="Pangilinan J."/>
            <person name="Lipzen A."/>
            <person name="Riley R."/>
            <person name="Grigoriev I.V."/>
            <person name="Spatafora J.W."/>
            <person name="Choi I.-G."/>
        </authorList>
    </citation>
    <scope>NUCLEOTIDE SEQUENCE [LARGE SCALE GENOMIC DNA]</scope>
    <source>
        <strain evidence="8 9">KUC8140</strain>
    </source>
</reference>
<dbReference type="GO" id="GO:0005993">
    <property type="term" value="P:trehalose catabolic process"/>
    <property type="evidence" value="ECO:0007669"/>
    <property type="project" value="InterPro"/>
</dbReference>
<gene>
    <name evidence="8" type="ORF">SCHPADRAFT_589208</name>
</gene>
<dbReference type="FunCoup" id="A0A0H2RAS2">
    <property type="interactions" value="48"/>
</dbReference>
<dbReference type="Pfam" id="PF07492">
    <property type="entry name" value="Trehalase_Ca-bi"/>
    <property type="match status" value="1"/>
</dbReference>
<keyword evidence="3 5" id="KW-0378">Hydrolase</keyword>
<dbReference type="Gene3D" id="1.50.10.10">
    <property type="match status" value="1"/>
</dbReference>
<evidence type="ECO:0000313" key="8">
    <source>
        <dbReference type="EMBL" id="KLO08935.1"/>
    </source>
</evidence>
<dbReference type="PANTHER" id="PTHR23403">
    <property type="entry name" value="TREHALASE"/>
    <property type="match status" value="1"/>
</dbReference>
<dbReference type="PRINTS" id="PR00744">
    <property type="entry name" value="GLHYDRLASE37"/>
</dbReference>
<evidence type="ECO:0000313" key="9">
    <source>
        <dbReference type="Proteomes" id="UP000053477"/>
    </source>
</evidence>
<dbReference type="GO" id="GO:0005509">
    <property type="term" value="F:calcium ion binding"/>
    <property type="evidence" value="ECO:0007669"/>
    <property type="project" value="InterPro"/>
</dbReference>
<dbReference type="Proteomes" id="UP000053477">
    <property type="component" value="Unassembled WGS sequence"/>
</dbReference>
<protein>
    <recommendedName>
        <fullName evidence="5">Trehalase</fullName>
        <ecNumber evidence="5">3.2.1.28</ecNumber>
    </recommendedName>
    <alternativeName>
        <fullName evidence="5">Alpha-trehalose glucohydrolase</fullName>
    </alternativeName>
</protein>
<dbReference type="OrthoDB" id="3542292at2759"/>
<sequence length="774" mass="88788">MRPTIKFPRSVSYIEDVNRRPVVEDASEFYGGQELHSRSRTYSVSQSNSPARPPLFQNESFRRKRRYSHDETFSKPKEFILDVEESIKFVLEQEDTDSDFQIHVTDAGPKHLSLRTAVSNGYKTYDIQGNYAVSTLLQELALAKDHNRQRIVLPLSRLTENPVERLTRRIKNSFWKNLTRRIDAAGLESICADPKNRSTHTNPRIYVPHGEPKMAEYYRKIARDMPHLHLEVEVLPPVPDDPAFVKSLNDKPGILALAMKEVDDGHGGKTLEGIPFVVPGARFNELYNWDSYFISLGLLEDGLVELAKGMVDHFVFEIKHYNKILNGSRSYYLCRTQPPFLTDMALQIYKRLDPAKDEENRAWLKGAIRAAIKEYHTIWMAGPRFDPKTGLSRYRPDGLGIPPETEATHFMHVLEPYAQRYGISVNEFCEAYNDGSLKVPELDEYFLHDRSVRESGHDTTYRLEKRSANLGTVDLQALLYKYEIDIATTIRDVFGDELELEEEFPLAPFPSATAAYASPVRELSTSVVQKSDDWFKRAEFRKTVIDKYLWHDGKGLYYDWDTVKNKQKLYESVTAFWMLWAGAASDEQARQLVTQSLEKFEVHGGLVSGTEISRGTISVDRPNRQWDYPYAWPPHQVLAWVGLEKYGYLQDAQRLAYRFIYMMTTAFVDYHGVVPEKFDAVNVSHKVDAEYGNQGVDFKLVAREGFGWMNAAYQIGLTYLTSHMRRAVAIPVRPELFFSASGQVAIKEGEIILNSIASIAKQGKNKEEYHPIPL</sequence>
<feature type="region of interest" description="Disordered" evidence="6">
    <location>
        <begin position="34"/>
        <end position="57"/>
    </location>
</feature>